<dbReference type="Gene3D" id="1.20.120.1220">
    <property type="match status" value="1"/>
</dbReference>
<dbReference type="Pfam" id="PF06750">
    <property type="entry name" value="A24_N_bact"/>
    <property type="match status" value="1"/>
</dbReference>
<dbReference type="EMBL" id="ARXU01000012">
    <property type="protein sequence ID" value="KGD60244.1"/>
    <property type="molecule type" value="Genomic_DNA"/>
</dbReference>
<dbReference type="RefSeq" id="WP_035249306.1">
    <property type="nucleotide sequence ID" value="NZ_ARXU01000012.1"/>
</dbReference>
<dbReference type="InterPro" id="IPR000045">
    <property type="entry name" value="Prepilin_IV_endopep_pep"/>
</dbReference>
<keyword evidence="6 10" id="KW-1133">Transmembrane helix</keyword>
<keyword evidence="14" id="KW-1185">Reference proteome</keyword>
<comment type="function">
    <text evidence="9">Plays an essential role in type IV pili and type II pseudopili formation by proteolytically removing the leader sequence from substrate proteins and subsequently monomethylating the alpha-amino group of the newly exposed N-terminal phenylalanine.</text>
</comment>
<keyword evidence="9" id="KW-0511">Multifunctional enzyme</keyword>
<feature type="domain" description="Prepilin type IV endopeptidase peptidase" evidence="11">
    <location>
        <begin position="139"/>
        <end position="248"/>
    </location>
</feature>
<evidence type="ECO:0000256" key="8">
    <source>
        <dbReference type="RuleBase" id="RU003793"/>
    </source>
</evidence>
<organism evidence="13 14">
    <name type="scientific">Alcanivorax jadensis T9</name>
    <dbReference type="NCBI Taxonomy" id="1177181"/>
    <lineage>
        <taxon>Bacteria</taxon>
        <taxon>Pseudomonadati</taxon>
        <taxon>Pseudomonadota</taxon>
        <taxon>Gammaproteobacteria</taxon>
        <taxon>Oceanospirillales</taxon>
        <taxon>Alcanivoracaceae</taxon>
        <taxon>Alcanivorax</taxon>
    </lineage>
</organism>
<feature type="transmembrane region" description="Helical" evidence="10">
    <location>
        <begin position="134"/>
        <end position="150"/>
    </location>
</feature>
<evidence type="ECO:0000256" key="9">
    <source>
        <dbReference type="RuleBase" id="RU003794"/>
    </source>
</evidence>
<evidence type="ECO:0000313" key="13">
    <source>
        <dbReference type="EMBL" id="KGD60244.1"/>
    </source>
</evidence>
<evidence type="ECO:0000259" key="12">
    <source>
        <dbReference type="Pfam" id="PF06750"/>
    </source>
</evidence>
<comment type="caution">
    <text evidence="13">The sequence shown here is derived from an EMBL/GenBank/DDBJ whole genome shotgun (WGS) entry which is preliminary data.</text>
</comment>
<evidence type="ECO:0000256" key="1">
    <source>
        <dbReference type="ARBA" id="ARBA00004429"/>
    </source>
</evidence>
<dbReference type="PANTHER" id="PTHR30487:SF0">
    <property type="entry name" value="PREPILIN LEADER PEPTIDASE_N-METHYLTRANSFERASE-RELATED"/>
    <property type="match status" value="1"/>
</dbReference>
<dbReference type="InterPro" id="IPR050882">
    <property type="entry name" value="Prepilin_peptidase/N-MTase"/>
</dbReference>
<dbReference type="EC" id="3.4.23.43" evidence="9"/>
<keyword evidence="9" id="KW-0489">Methyltransferase</keyword>
<evidence type="ECO:0000256" key="3">
    <source>
        <dbReference type="ARBA" id="ARBA00022475"/>
    </source>
</evidence>
<dbReference type="InterPro" id="IPR010627">
    <property type="entry name" value="Prepilin_pept_A24_N"/>
</dbReference>
<feature type="transmembrane region" description="Helical" evidence="10">
    <location>
        <begin position="266"/>
        <end position="288"/>
    </location>
</feature>
<evidence type="ECO:0000256" key="2">
    <source>
        <dbReference type="ARBA" id="ARBA00005801"/>
    </source>
</evidence>
<sequence length="292" mass="31881">MIDNLFDVLSASPTLLVGLCVFLGLLIGSFLNVVIYRLPVMMERSWQQEAREILELPAKDDGEIFNLVTPRSRCPKCDHGIAWYENIPVVSWLALKGKCKGCATPISKRYPVIELTSGVLAGLCAWHFGYGPWLAFTLFATWTLLAAAMIDADTTLLPDSMTYPLLWAGLLAALLGVSPVSLPDAVVGAMAGYLSLWSVYWLFKLLTGKEGMGYGDFKLLAALGAWTGWQYLPLIILLSSVVGLVFTLIATLFGGEKRTQIPFGPYLAAAGWIALLWGDTIVSSYLGMFKIS</sequence>
<keyword evidence="7 10" id="KW-0472">Membrane</keyword>
<dbReference type="PANTHER" id="PTHR30487">
    <property type="entry name" value="TYPE 4 PREPILIN-LIKE PROTEINS LEADER PEPTIDE-PROCESSING ENZYME"/>
    <property type="match status" value="1"/>
</dbReference>
<dbReference type="Pfam" id="PF01478">
    <property type="entry name" value="Peptidase_A24"/>
    <property type="match status" value="1"/>
</dbReference>
<dbReference type="EC" id="2.1.1.-" evidence="9"/>
<keyword evidence="4" id="KW-0997">Cell inner membrane</keyword>
<name>A0ABR4WAM0_9GAMM</name>
<keyword evidence="9" id="KW-0808">Transferase</keyword>
<keyword evidence="9" id="KW-0378">Hydrolase</keyword>
<protein>
    <recommendedName>
        <fullName evidence="9">Prepilin leader peptidase/N-methyltransferase</fullName>
        <ecNumber evidence="9">2.1.1.-</ecNumber>
        <ecNumber evidence="9">3.4.23.43</ecNumber>
    </recommendedName>
</protein>
<dbReference type="InterPro" id="IPR014032">
    <property type="entry name" value="Peptidase_A24A_bac"/>
</dbReference>
<evidence type="ECO:0000256" key="5">
    <source>
        <dbReference type="ARBA" id="ARBA00022692"/>
    </source>
</evidence>
<reference evidence="13 14" key="1">
    <citation type="submission" date="2012-09" db="EMBL/GenBank/DDBJ databases">
        <title>Genome Sequence of alkane-degrading Bacterium Alcanivorax jadensis T9.</title>
        <authorList>
            <person name="Lai Q."/>
            <person name="Shao Z."/>
        </authorList>
    </citation>
    <scope>NUCLEOTIDE SEQUENCE [LARGE SCALE GENOMIC DNA]</scope>
    <source>
        <strain evidence="13 14">T9</strain>
    </source>
</reference>
<evidence type="ECO:0000256" key="7">
    <source>
        <dbReference type="ARBA" id="ARBA00023136"/>
    </source>
</evidence>
<keyword evidence="9" id="KW-0645">Protease</keyword>
<evidence type="ECO:0000256" key="4">
    <source>
        <dbReference type="ARBA" id="ARBA00022519"/>
    </source>
</evidence>
<feature type="transmembrane region" description="Helical" evidence="10">
    <location>
        <begin position="186"/>
        <end position="203"/>
    </location>
</feature>
<proteinExistence type="inferred from homology"/>
<feature type="transmembrane region" description="Helical" evidence="10">
    <location>
        <begin position="15"/>
        <end position="36"/>
    </location>
</feature>
<evidence type="ECO:0000259" key="11">
    <source>
        <dbReference type="Pfam" id="PF01478"/>
    </source>
</evidence>
<accession>A0ABR4WAM0</accession>
<dbReference type="PRINTS" id="PR00864">
    <property type="entry name" value="PREPILNPTASE"/>
</dbReference>
<evidence type="ECO:0000256" key="10">
    <source>
        <dbReference type="SAM" id="Phobius"/>
    </source>
</evidence>
<feature type="transmembrane region" description="Helical" evidence="10">
    <location>
        <begin position="162"/>
        <end position="180"/>
    </location>
</feature>
<keyword evidence="3" id="KW-1003">Cell membrane</keyword>
<comment type="similarity">
    <text evidence="2 8">Belongs to the peptidase A24 family.</text>
</comment>
<evidence type="ECO:0000313" key="14">
    <source>
        <dbReference type="Proteomes" id="UP000029443"/>
    </source>
</evidence>
<feature type="transmembrane region" description="Helical" evidence="10">
    <location>
        <begin position="231"/>
        <end position="254"/>
    </location>
</feature>
<feature type="domain" description="Prepilin peptidase A24 N-terminal" evidence="12">
    <location>
        <begin position="23"/>
        <end position="128"/>
    </location>
</feature>
<dbReference type="Proteomes" id="UP000029443">
    <property type="component" value="Unassembled WGS sequence"/>
</dbReference>
<comment type="catalytic activity">
    <reaction evidence="9">
        <text>Typically cleaves a -Gly-|-Phe- bond to release an N-terminal, basic peptide of 5-8 residues from type IV prepilin, and then N-methylates the new N-terminal amino group, the methyl donor being S-adenosyl-L-methionine.</text>
        <dbReference type="EC" id="3.4.23.43"/>
    </reaction>
</comment>
<keyword evidence="5 9" id="KW-0812">Transmembrane</keyword>
<evidence type="ECO:0000256" key="6">
    <source>
        <dbReference type="ARBA" id="ARBA00022989"/>
    </source>
</evidence>
<comment type="subcellular location">
    <subcellularLocation>
        <location evidence="1">Cell inner membrane</location>
        <topology evidence="1">Multi-pass membrane protein</topology>
    </subcellularLocation>
    <subcellularLocation>
        <location evidence="9">Cell membrane</location>
        <topology evidence="9">Multi-pass membrane protein</topology>
    </subcellularLocation>
</comment>
<gene>
    <name evidence="13" type="ORF">T9A_02637</name>
</gene>